<organism evidence="2 3">
    <name type="scientific">Phaeosphaeria nodorum (strain SN15 / ATCC MYA-4574 / FGSC 10173)</name>
    <name type="common">Glume blotch fungus</name>
    <name type="synonym">Parastagonospora nodorum</name>
    <dbReference type="NCBI Taxonomy" id="321614"/>
    <lineage>
        <taxon>Eukaryota</taxon>
        <taxon>Fungi</taxon>
        <taxon>Dikarya</taxon>
        <taxon>Ascomycota</taxon>
        <taxon>Pezizomycotina</taxon>
        <taxon>Dothideomycetes</taxon>
        <taxon>Pleosporomycetidae</taxon>
        <taxon>Pleosporales</taxon>
        <taxon>Pleosporineae</taxon>
        <taxon>Phaeosphaeriaceae</taxon>
        <taxon>Parastagonospora</taxon>
    </lineage>
</organism>
<gene>
    <name evidence="2" type="ORF">JI435_080590</name>
</gene>
<dbReference type="SUPFAM" id="SSF53474">
    <property type="entry name" value="alpha/beta-Hydrolases"/>
    <property type="match status" value="1"/>
</dbReference>
<dbReference type="InterPro" id="IPR029058">
    <property type="entry name" value="AB_hydrolase_fold"/>
</dbReference>
<sequence>MATLENESVKLSDGRTLSYAIYGSPVPRKTIIYMHGFPSSRFEGKIWHSACTKHSVRLIAPDRPGSGFSTFQKARSILDWPTDVIALADQLKIHEFYVLGVSGGGPYALACLKTIPKERLLGVTVASGICPLKFGTAGMPVPTRFLFWAAPWATGLTSFFFDNTMGKAARDKDPKVLEDLMSNEPFKRHPGDVLAVKDPANWPTFVAMTRGSFAKSGEGASWEAKLYGTEWGFEPEHLTVVDDGVPLTLWHGTEDMNVPVSMAKKTKDMISGSILHLKQGDGHMDYVFRDADEILGDLVEEQETEQYVTVSSPISV</sequence>
<dbReference type="Pfam" id="PF00561">
    <property type="entry name" value="Abhydrolase_1"/>
    <property type="match status" value="1"/>
</dbReference>
<accession>A0A7U2ETN6</accession>
<dbReference type="Gene3D" id="3.40.50.1820">
    <property type="entry name" value="alpha/beta hydrolase"/>
    <property type="match status" value="1"/>
</dbReference>
<protein>
    <recommendedName>
        <fullName evidence="1">AB hydrolase-1 domain-containing protein</fullName>
    </recommendedName>
</protein>
<dbReference type="OMA" id="YGWIDDA"/>
<evidence type="ECO:0000313" key="2">
    <source>
        <dbReference type="EMBL" id="QRC92888.1"/>
    </source>
</evidence>
<keyword evidence="3" id="KW-1185">Reference proteome</keyword>
<dbReference type="InterPro" id="IPR000073">
    <property type="entry name" value="AB_hydrolase_1"/>
</dbReference>
<dbReference type="Proteomes" id="UP000663193">
    <property type="component" value="Chromosome 2"/>
</dbReference>
<proteinExistence type="predicted"/>
<dbReference type="RefSeq" id="XP_001798386.1">
    <property type="nucleotide sequence ID" value="XM_001798334.1"/>
</dbReference>
<dbReference type="PANTHER" id="PTHR45763">
    <property type="entry name" value="HYDROLASE, ALPHA/BETA FOLD FAMILY PROTEIN, EXPRESSED-RELATED"/>
    <property type="match status" value="1"/>
</dbReference>
<dbReference type="AlphaFoldDB" id="A0A7U2ETN6"/>
<feature type="domain" description="AB hydrolase-1" evidence="1">
    <location>
        <begin position="30"/>
        <end position="288"/>
    </location>
</feature>
<dbReference type="EMBL" id="CP069024">
    <property type="protein sequence ID" value="QRC92888.1"/>
    <property type="molecule type" value="Genomic_DNA"/>
</dbReference>
<dbReference type="OrthoDB" id="294702at2759"/>
<dbReference type="VEuPathDB" id="FungiDB:JI435_080590"/>
<reference evidence="3" key="1">
    <citation type="journal article" date="2021" name="BMC Genomics">
        <title>Chromosome-level genome assembly and manually-curated proteome of model necrotroph Parastagonospora nodorum Sn15 reveals a genome-wide trove of candidate effector homologs, and redundancy of virulence-related functions within an accessory chromosome.</title>
        <authorList>
            <person name="Bertazzoni S."/>
            <person name="Jones D.A.B."/>
            <person name="Phan H.T."/>
            <person name="Tan K.-C."/>
            <person name="Hane J.K."/>
        </authorList>
    </citation>
    <scope>NUCLEOTIDE SEQUENCE [LARGE SCALE GENOMIC DNA]</scope>
    <source>
        <strain evidence="3">SN15 / ATCC MYA-4574 / FGSC 10173)</strain>
    </source>
</reference>
<name>A0A7U2ETN6_PHANO</name>
<evidence type="ECO:0000313" key="3">
    <source>
        <dbReference type="Proteomes" id="UP000663193"/>
    </source>
</evidence>
<dbReference type="PANTHER" id="PTHR45763:SF46">
    <property type="entry name" value="AB HYDROLASE-1 DOMAIN-CONTAINING PROTEIN"/>
    <property type="match status" value="1"/>
</dbReference>
<evidence type="ECO:0000259" key="1">
    <source>
        <dbReference type="Pfam" id="PF00561"/>
    </source>
</evidence>
<dbReference type="KEGG" id="pno:SNOG_08059"/>